<dbReference type="STRING" id="154538.A0A1M2W5Q3"/>
<dbReference type="EMBL" id="MNAD01000192">
    <property type="protein sequence ID" value="OJT15195.1"/>
    <property type="molecule type" value="Genomic_DNA"/>
</dbReference>
<evidence type="ECO:0000256" key="1">
    <source>
        <dbReference type="SAM" id="MobiDB-lite"/>
    </source>
</evidence>
<protein>
    <recommendedName>
        <fullName evidence="4">Retrotransposon gag domain-containing protein</fullName>
    </recommendedName>
</protein>
<feature type="compositionally biased region" description="Low complexity" evidence="1">
    <location>
        <begin position="207"/>
        <end position="242"/>
    </location>
</feature>
<comment type="caution">
    <text evidence="2">The sequence shown here is derived from an EMBL/GenBank/DDBJ whole genome shotgun (WGS) entry which is preliminary data.</text>
</comment>
<name>A0A1M2W5Q3_TRAPU</name>
<dbReference type="AlphaFoldDB" id="A0A1M2W5Q3"/>
<dbReference type="OMA" id="ANIDTLW"/>
<gene>
    <name evidence="2" type="ORF">TRAPUB_8247</name>
</gene>
<evidence type="ECO:0008006" key="4">
    <source>
        <dbReference type="Google" id="ProtNLM"/>
    </source>
</evidence>
<feature type="region of interest" description="Disordered" evidence="1">
    <location>
        <begin position="207"/>
        <end position="266"/>
    </location>
</feature>
<reference evidence="2 3" key="1">
    <citation type="submission" date="2016-10" db="EMBL/GenBank/DDBJ databases">
        <title>Genome sequence of the basidiomycete white-rot fungus Trametes pubescens.</title>
        <authorList>
            <person name="Makela M.R."/>
            <person name="Granchi Z."/>
            <person name="Peng M."/>
            <person name="De Vries R.P."/>
            <person name="Grigoriev I."/>
            <person name="Riley R."/>
            <person name="Hilden K."/>
        </authorList>
    </citation>
    <scope>NUCLEOTIDE SEQUENCE [LARGE SCALE GENOMIC DNA]</scope>
    <source>
        <strain evidence="2 3">FBCC735</strain>
    </source>
</reference>
<sequence>MAAPLDPATQAYVDTAIERLFRRFQAPTSQPKIKEPDSFDGTKARYDAWKQQVQLYVGSMEKDRALTTIVSFIRGERVERWRQAFSKKHHQDGTWTFSITADFWTELDKIFVDPNLAKTAQARLERCYMGNRTALEFFQDFEELVDLAGFKTTDLHVLDLLQRNARTNIVQTIYASGSEPADYDTWKARIANIDTLWRKGQIVLRGTAPTSSTTTTSSTARTSHPPSSTSHPPTTSTTSTTAPHPPPRVDRTDGTGTTYGGRGQPMDLDRACIKCGKKKSEAGPCQSPWHVPNRSPQQQRIRRAWEEEDAREEFLEAIRHFAAEDPEDFTAQGFDFGSA</sequence>
<proteinExistence type="predicted"/>
<evidence type="ECO:0000313" key="3">
    <source>
        <dbReference type="Proteomes" id="UP000184267"/>
    </source>
</evidence>
<dbReference type="OrthoDB" id="2681631at2759"/>
<organism evidence="2 3">
    <name type="scientific">Trametes pubescens</name>
    <name type="common">White-rot fungus</name>
    <dbReference type="NCBI Taxonomy" id="154538"/>
    <lineage>
        <taxon>Eukaryota</taxon>
        <taxon>Fungi</taxon>
        <taxon>Dikarya</taxon>
        <taxon>Basidiomycota</taxon>
        <taxon>Agaricomycotina</taxon>
        <taxon>Agaricomycetes</taxon>
        <taxon>Polyporales</taxon>
        <taxon>Polyporaceae</taxon>
        <taxon>Trametes</taxon>
    </lineage>
</organism>
<accession>A0A1M2W5Q3</accession>
<evidence type="ECO:0000313" key="2">
    <source>
        <dbReference type="EMBL" id="OJT15195.1"/>
    </source>
</evidence>
<dbReference type="Proteomes" id="UP000184267">
    <property type="component" value="Unassembled WGS sequence"/>
</dbReference>
<keyword evidence="3" id="KW-1185">Reference proteome</keyword>
<feature type="region of interest" description="Disordered" evidence="1">
    <location>
        <begin position="280"/>
        <end position="299"/>
    </location>
</feature>